<evidence type="ECO:0000256" key="7">
    <source>
        <dbReference type="ARBA" id="ARBA00023160"/>
    </source>
</evidence>
<feature type="domain" description="4'-phosphopantetheinyl transferase" evidence="10">
    <location>
        <begin position="6"/>
        <end position="103"/>
    </location>
</feature>
<dbReference type="EC" id="2.7.8.7" evidence="8"/>
<dbReference type="InterPro" id="IPR002582">
    <property type="entry name" value="ACPS"/>
</dbReference>
<keyword evidence="5 8" id="KW-0460">Magnesium</keyword>
<dbReference type="AlphaFoldDB" id="A0A1D3DNI6"/>
<keyword evidence="2 8" id="KW-0808">Transferase</keyword>
<dbReference type="GO" id="GO:0005737">
    <property type="term" value="C:cytoplasm"/>
    <property type="evidence" value="ECO:0007669"/>
    <property type="project" value="UniProtKB-SubCell"/>
</dbReference>
<dbReference type="EMBL" id="ASHX02000001">
    <property type="protein sequence ID" value="OEJ93876.1"/>
    <property type="molecule type" value="Genomic_DNA"/>
</dbReference>
<dbReference type="OrthoDB" id="3396741at2"/>
<name>A0A1D3DNI6_9ACTN</name>
<keyword evidence="1 8" id="KW-0444">Lipid biosynthesis</keyword>
<dbReference type="InterPro" id="IPR004568">
    <property type="entry name" value="Ppantetheine-prot_Trfase_dom"/>
</dbReference>
<accession>A0A1D3DNI6</accession>
<organism evidence="11 12">
    <name type="scientific">Streptomyces thermolilacinus SPC6</name>
    <dbReference type="NCBI Taxonomy" id="1306406"/>
    <lineage>
        <taxon>Bacteria</taxon>
        <taxon>Bacillati</taxon>
        <taxon>Actinomycetota</taxon>
        <taxon>Actinomycetes</taxon>
        <taxon>Kitasatosporales</taxon>
        <taxon>Streptomycetaceae</taxon>
        <taxon>Streptomyces</taxon>
    </lineage>
</organism>
<feature type="binding site" evidence="8">
    <location>
        <position position="9"/>
    </location>
    <ligand>
        <name>Mg(2+)</name>
        <dbReference type="ChEBI" id="CHEBI:18420"/>
    </ligand>
</feature>
<comment type="function">
    <text evidence="8">Transfers the 4'-phosphopantetheine moiety from coenzyme A to a Ser of acyl-carrier-protein.</text>
</comment>
<dbReference type="GO" id="GO:0008897">
    <property type="term" value="F:holo-[acyl-carrier-protein] synthase activity"/>
    <property type="evidence" value="ECO:0007669"/>
    <property type="project" value="UniProtKB-UniRule"/>
</dbReference>
<evidence type="ECO:0000313" key="11">
    <source>
        <dbReference type="EMBL" id="OEJ93876.1"/>
    </source>
</evidence>
<sequence length="155" mass="16432">MAISRLGIDLVPFSRVEQMLADNPEVLTRRMLTPREIPLCFPGGVPDVPGIAGRLAAKEAVFKLFHTSSGPLPWRDIDIGKEPGGRPVVRLGGRAGELARQAGIGHIEISIAHDEPCAIAVAGAVCAEPTDERTDHEQQWNRGGSGLDPGPESGS</sequence>
<dbReference type="HAMAP" id="MF_00101">
    <property type="entry name" value="AcpS"/>
    <property type="match status" value="1"/>
</dbReference>
<evidence type="ECO:0000256" key="6">
    <source>
        <dbReference type="ARBA" id="ARBA00023098"/>
    </source>
</evidence>
<gene>
    <name evidence="8" type="primary">acpS</name>
    <name evidence="11" type="ORF">J116_004720</name>
</gene>
<reference evidence="11 12" key="1">
    <citation type="journal article" date="2013" name="Genome Announc.">
        <title>Genome Sequence of Streptomyces violaceusniger Strain SPC6, a Halotolerant Streptomycete That Exhibits Rapid Growth and Development.</title>
        <authorList>
            <person name="Chen X."/>
            <person name="Zhang B."/>
            <person name="Zhang W."/>
            <person name="Wu X."/>
            <person name="Zhang M."/>
            <person name="Chen T."/>
            <person name="Liu G."/>
            <person name="Dyson P."/>
        </authorList>
    </citation>
    <scope>NUCLEOTIDE SEQUENCE [LARGE SCALE GENOMIC DNA]</scope>
    <source>
        <strain evidence="11 12">SPC6</strain>
    </source>
</reference>
<dbReference type="Proteomes" id="UP000095329">
    <property type="component" value="Unassembled WGS sequence"/>
</dbReference>
<comment type="caution">
    <text evidence="11">The sequence shown here is derived from an EMBL/GenBank/DDBJ whole genome shotgun (WGS) entry which is preliminary data.</text>
</comment>
<feature type="compositionally biased region" description="Basic and acidic residues" evidence="9">
    <location>
        <begin position="130"/>
        <end position="139"/>
    </location>
</feature>
<dbReference type="Pfam" id="PF01648">
    <property type="entry name" value="ACPS"/>
    <property type="match status" value="1"/>
</dbReference>
<evidence type="ECO:0000313" key="12">
    <source>
        <dbReference type="Proteomes" id="UP000095329"/>
    </source>
</evidence>
<dbReference type="NCBIfam" id="TIGR00556">
    <property type="entry name" value="pantethn_trn"/>
    <property type="match status" value="1"/>
</dbReference>
<feature type="binding site" evidence="8">
    <location>
        <position position="59"/>
    </location>
    <ligand>
        <name>Mg(2+)</name>
        <dbReference type="ChEBI" id="CHEBI:18420"/>
    </ligand>
</feature>
<dbReference type="GO" id="GO:0000287">
    <property type="term" value="F:magnesium ion binding"/>
    <property type="evidence" value="ECO:0007669"/>
    <property type="project" value="UniProtKB-UniRule"/>
</dbReference>
<evidence type="ECO:0000256" key="9">
    <source>
        <dbReference type="SAM" id="MobiDB-lite"/>
    </source>
</evidence>
<evidence type="ECO:0000256" key="1">
    <source>
        <dbReference type="ARBA" id="ARBA00022516"/>
    </source>
</evidence>
<evidence type="ECO:0000256" key="8">
    <source>
        <dbReference type="HAMAP-Rule" id="MF_00101"/>
    </source>
</evidence>
<comment type="subcellular location">
    <subcellularLocation>
        <location evidence="8">Cytoplasm</location>
    </subcellularLocation>
</comment>
<dbReference type="InterPro" id="IPR008278">
    <property type="entry name" value="4-PPantetheinyl_Trfase_dom"/>
</dbReference>
<dbReference type="InterPro" id="IPR037143">
    <property type="entry name" value="4-PPantetheinyl_Trfase_dom_sf"/>
</dbReference>
<comment type="catalytic activity">
    <reaction evidence="8">
        <text>apo-[ACP] + CoA = holo-[ACP] + adenosine 3',5'-bisphosphate + H(+)</text>
        <dbReference type="Rhea" id="RHEA:12068"/>
        <dbReference type="Rhea" id="RHEA-COMP:9685"/>
        <dbReference type="Rhea" id="RHEA-COMP:9690"/>
        <dbReference type="ChEBI" id="CHEBI:15378"/>
        <dbReference type="ChEBI" id="CHEBI:29999"/>
        <dbReference type="ChEBI" id="CHEBI:57287"/>
        <dbReference type="ChEBI" id="CHEBI:58343"/>
        <dbReference type="ChEBI" id="CHEBI:64479"/>
        <dbReference type="EC" id="2.7.8.7"/>
    </reaction>
</comment>
<evidence type="ECO:0000259" key="10">
    <source>
        <dbReference type="Pfam" id="PF01648"/>
    </source>
</evidence>
<evidence type="ECO:0000256" key="4">
    <source>
        <dbReference type="ARBA" id="ARBA00022832"/>
    </source>
</evidence>
<keyword evidence="6 8" id="KW-0443">Lipid metabolism</keyword>
<evidence type="ECO:0000256" key="2">
    <source>
        <dbReference type="ARBA" id="ARBA00022679"/>
    </source>
</evidence>
<protein>
    <recommendedName>
        <fullName evidence="8">Holo-[acyl-carrier-protein] synthase</fullName>
        <shortName evidence="8">Holo-ACP synthase</shortName>
        <ecNumber evidence="8">2.7.8.7</ecNumber>
    </recommendedName>
    <alternativeName>
        <fullName evidence="8">4'-phosphopantetheinyl transferase AcpS</fullName>
    </alternativeName>
</protein>
<dbReference type="STRING" id="1306406.J116_004720"/>
<dbReference type="SUPFAM" id="SSF56214">
    <property type="entry name" value="4'-phosphopantetheinyl transferase"/>
    <property type="match status" value="1"/>
</dbReference>
<evidence type="ECO:0000256" key="3">
    <source>
        <dbReference type="ARBA" id="ARBA00022723"/>
    </source>
</evidence>
<proteinExistence type="inferred from homology"/>
<dbReference type="RefSeq" id="WP_023590501.1">
    <property type="nucleotide sequence ID" value="NZ_ASHX02000001.1"/>
</dbReference>
<comment type="similarity">
    <text evidence="8">Belongs to the P-Pant transferase superfamily. AcpS family.</text>
</comment>
<keyword evidence="3 8" id="KW-0479">Metal-binding</keyword>
<dbReference type="Gene3D" id="3.90.470.20">
    <property type="entry name" value="4'-phosphopantetheinyl transferase domain"/>
    <property type="match status" value="1"/>
</dbReference>
<comment type="cofactor">
    <cofactor evidence="8">
        <name>Mg(2+)</name>
        <dbReference type="ChEBI" id="CHEBI:18420"/>
    </cofactor>
</comment>
<keyword evidence="4 8" id="KW-0276">Fatty acid metabolism</keyword>
<keyword evidence="7 8" id="KW-0275">Fatty acid biosynthesis</keyword>
<dbReference type="GO" id="GO:0006633">
    <property type="term" value="P:fatty acid biosynthetic process"/>
    <property type="evidence" value="ECO:0007669"/>
    <property type="project" value="UniProtKB-UniRule"/>
</dbReference>
<evidence type="ECO:0000256" key="5">
    <source>
        <dbReference type="ARBA" id="ARBA00022842"/>
    </source>
</evidence>
<keyword evidence="8" id="KW-0963">Cytoplasm</keyword>
<feature type="region of interest" description="Disordered" evidence="9">
    <location>
        <begin position="129"/>
        <end position="155"/>
    </location>
</feature>
<keyword evidence="12" id="KW-1185">Reference proteome</keyword>